<dbReference type="Pfam" id="PF23543">
    <property type="entry name" value="DUF6688_C"/>
    <property type="match status" value="1"/>
</dbReference>
<feature type="transmembrane region" description="Helical" evidence="1">
    <location>
        <begin position="241"/>
        <end position="262"/>
    </location>
</feature>
<dbReference type="OrthoDB" id="748630at2"/>
<dbReference type="InterPro" id="IPR046510">
    <property type="entry name" value="DUF6688_N"/>
</dbReference>
<dbReference type="RefSeq" id="WP_138210422.1">
    <property type="nucleotide sequence ID" value="NZ_CBCRUQ010000019.1"/>
</dbReference>
<feature type="domain" description="DUF6688" evidence="2">
    <location>
        <begin position="51"/>
        <end position="289"/>
    </location>
</feature>
<evidence type="ECO:0000259" key="3">
    <source>
        <dbReference type="Pfam" id="PF23543"/>
    </source>
</evidence>
<feature type="transmembrane region" description="Helical" evidence="1">
    <location>
        <begin position="51"/>
        <end position="74"/>
    </location>
</feature>
<proteinExistence type="predicted"/>
<evidence type="ECO:0000313" key="5">
    <source>
        <dbReference type="Proteomes" id="UP000308489"/>
    </source>
</evidence>
<feature type="transmembrane region" description="Helical" evidence="1">
    <location>
        <begin position="12"/>
        <end position="39"/>
    </location>
</feature>
<dbReference type="Pfam" id="PF20394">
    <property type="entry name" value="DUF6688"/>
    <property type="match status" value="1"/>
</dbReference>
<keyword evidence="1" id="KW-0812">Transmembrane</keyword>
<accession>A0A4U9RHV6</accession>
<evidence type="ECO:0000313" key="4">
    <source>
        <dbReference type="EMBL" id="VTQ91524.1"/>
    </source>
</evidence>
<name>A0A4U9RHV6_HATHI</name>
<evidence type="ECO:0000256" key="1">
    <source>
        <dbReference type="SAM" id="Phobius"/>
    </source>
</evidence>
<evidence type="ECO:0000259" key="2">
    <source>
        <dbReference type="Pfam" id="PF20394"/>
    </source>
</evidence>
<feature type="transmembrane region" description="Helical" evidence="1">
    <location>
        <begin position="371"/>
        <end position="390"/>
    </location>
</feature>
<sequence>MIKIVKKLVDNFYKIPILFTFGISFCISLLCYTILTIIGQTSISGLIKSSLLGTLFALPITLTLENLIFFILNPKHDNNSSAQKKIEVFGLCLGILYSTFLFNFLEVKFADWNIQLSNQQIHSPIFLKTMPTIITMLLISSIGYIYCRFIDLKNQPPLATVLGIAAMYLGIILSTTWCIQIWSHSILLILLPVNYIIIILKTVRCLIYQKSKIIENEMKFDCNGEFSKLDKIISNSSNWPWLGVVVMLPLLGVIIIILILFGQKPDSIIKAWTETADWTFSQKIAPQNIYYDQHYLCTVAAGGHKEVVKPIREGKRHGHKVLVNRQLCIANAFEQILEERAPKLHAFIRGIYDKYGYPIATKIKSPYIADMIYFLMKPLEWIFLIVLYLVDTKPENRIAIQYPHTDIPKF</sequence>
<keyword evidence="5" id="KW-1185">Reference proteome</keyword>
<dbReference type="Proteomes" id="UP000308489">
    <property type="component" value="Chromosome 1"/>
</dbReference>
<protein>
    <submittedName>
        <fullName evidence="4">Uncharacterized protein</fullName>
    </submittedName>
</protein>
<dbReference type="AlphaFoldDB" id="A0A4U9RHV6"/>
<feature type="transmembrane region" description="Helical" evidence="1">
    <location>
        <begin position="158"/>
        <end position="175"/>
    </location>
</feature>
<dbReference type="EMBL" id="LR590481">
    <property type="protein sequence ID" value="VTQ91524.1"/>
    <property type="molecule type" value="Genomic_DNA"/>
</dbReference>
<feature type="domain" description="DUF6688" evidence="3">
    <location>
        <begin position="292"/>
        <end position="402"/>
    </location>
</feature>
<dbReference type="KEGG" id="hhw:NCTC503_01819"/>
<reference evidence="4 5" key="1">
    <citation type="submission" date="2019-05" db="EMBL/GenBank/DDBJ databases">
        <authorList>
            <consortium name="Pathogen Informatics"/>
        </authorList>
    </citation>
    <scope>NUCLEOTIDE SEQUENCE [LARGE SCALE GENOMIC DNA]</scope>
    <source>
        <strain evidence="4 5">NCTC503</strain>
    </source>
</reference>
<keyword evidence="1" id="KW-0472">Membrane</keyword>
<dbReference type="InterPro" id="IPR056491">
    <property type="entry name" value="DUF6688_C"/>
</dbReference>
<feature type="transmembrane region" description="Helical" evidence="1">
    <location>
        <begin position="181"/>
        <end position="200"/>
    </location>
</feature>
<feature type="transmembrane region" description="Helical" evidence="1">
    <location>
        <begin position="125"/>
        <end position="146"/>
    </location>
</feature>
<feature type="transmembrane region" description="Helical" evidence="1">
    <location>
        <begin position="86"/>
        <end position="105"/>
    </location>
</feature>
<gene>
    <name evidence="4" type="ORF">NCTC503_01819</name>
</gene>
<keyword evidence="1" id="KW-1133">Transmembrane helix</keyword>
<organism evidence="4 5">
    <name type="scientific">Hathewaya histolytica</name>
    <name type="common">Clostridium histolyticum</name>
    <dbReference type="NCBI Taxonomy" id="1498"/>
    <lineage>
        <taxon>Bacteria</taxon>
        <taxon>Bacillati</taxon>
        <taxon>Bacillota</taxon>
        <taxon>Clostridia</taxon>
        <taxon>Eubacteriales</taxon>
        <taxon>Clostridiaceae</taxon>
        <taxon>Hathewaya</taxon>
    </lineage>
</organism>